<protein>
    <submittedName>
        <fullName evidence="2">Uncharacterized protein</fullName>
    </submittedName>
</protein>
<evidence type="ECO:0000256" key="1">
    <source>
        <dbReference type="SAM" id="Phobius"/>
    </source>
</evidence>
<evidence type="ECO:0000313" key="2">
    <source>
        <dbReference type="EMBL" id="RAV98040.1"/>
    </source>
</evidence>
<accession>A0A364XVS3</accession>
<evidence type="ECO:0000313" key="3">
    <source>
        <dbReference type="Proteomes" id="UP000251889"/>
    </source>
</evidence>
<organism evidence="2 3">
    <name type="scientific">Pseudochryseolinea flava</name>
    <dbReference type="NCBI Taxonomy" id="2059302"/>
    <lineage>
        <taxon>Bacteria</taxon>
        <taxon>Pseudomonadati</taxon>
        <taxon>Bacteroidota</taxon>
        <taxon>Cytophagia</taxon>
        <taxon>Cytophagales</taxon>
        <taxon>Fulvivirgaceae</taxon>
        <taxon>Pseudochryseolinea</taxon>
    </lineage>
</organism>
<dbReference type="Proteomes" id="UP000251889">
    <property type="component" value="Unassembled WGS sequence"/>
</dbReference>
<dbReference type="AlphaFoldDB" id="A0A364XVS3"/>
<dbReference type="NCBIfam" id="NF047765">
    <property type="entry name" value="LIC_13387_fam"/>
    <property type="match status" value="1"/>
</dbReference>
<gene>
    <name evidence="2" type="ORF">DQQ10_25900</name>
</gene>
<dbReference type="InterPro" id="IPR058068">
    <property type="entry name" value="LIC_13387-like"/>
</dbReference>
<feature type="transmembrane region" description="Helical" evidence="1">
    <location>
        <begin position="78"/>
        <end position="96"/>
    </location>
</feature>
<keyword evidence="1" id="KW-0472">Membrane</keyword>
<keyword evidence="1" id="KW-1133">Transmembrane helix</keyword>
<keyword evidence="1" id="KW-0812">Transmembrane</keyword>
<feature type="transmembrane region" description="Helical" evidence="1">
    <location>
        <begin position="51"/>
        <end position="71"/>
    </location>
</feature>
<reference evidence="2 3" key="1">
    <citation type="submission" date="2018-06" db="EMBL/GenBank/DDBJ databases">
        <title>Chryseolinea flavus sp. nov., a member of the phylum Bacteroidetes isolated from soil.</title>
        <authorList>
            <person name="Li Y."/>
            <person name="Wang J."/>
        </authorList>
    </citation>
    <scope>NUCLEOTIDE SEQUENCE [LARGE SCALE GENOMIC DNA]</scope>
    <source>
        <strain evidence="2 3">SDU1-6</strain>
    </source>
</reference>
<feature type="transmembrane region" description="Helical" evidence="1">
    <location>
        <begin position="102"/>
        <end position="121"/>
    </location>
</feature>
<name>A0A364XVS3_9BACT</name>
<dbReference type="EMBL" id="QMFY01000023">
    <property type="protein sequence ID" value="RAV98040.1"/>
    <property type="molecule type" value="Genomic_DNA"/>
</dbReference>
<sequence>MVFHLVGHLVGHFTWKDTDDSVLRDVIQKMDTHHFDFMGTSQTLGGHHEGYSVMLGLTLIVMIIITWIASLQITNNSAVKSMVLIIGVFFLGYGVVEAIYFFPLPAATSILAGIFMIVGGMKRN</sequence>
<comment type="caution">
    <text evidence="2">The sequence shown here is derived from an EMBL/GenBank/DDBJ whole genome shotgun (WGS) entry which is preliminary data.</text>
</comment>
<keyword evidence="3" id="KW-1185">Reference proteome</keyword>
<proteinExistence type="predicted"/>